<keyword evidence="3" id="KW-0238">DNA-binding</keyword>
<evidence type="ECO:0000256" key="1">
    <source>
        <dbReference type="ARBA" id="ARBA00022553"/>
    </source>
</evidence>
<comment type="caution">
    <text evidence="8">The sequence shown here is derived from an EMBL/GenBank/DDBJ whole genome shotgun (WGS) entry which is preliminary data.</text>
</comment>
<evidence type="ECO:0000256" key="2">
    <source>
        <dbReference type="ARBA" id="ARBA00023015"/>
    </source>
</evidence>
<keyword evidence="9" id="KW-1185">Reference proteome</keyword>
<dbReference type="RefSeq" id="WP_380584560.1">
    <property type="nucleotide sequence ID" value="NZ_JBHSQJ010000072.1"/>
</dbReference>
<dbReference type="InterPro" id="IPR058245">
    <property type="entry name" value="NreC/VraR/RcsB-like_REC"/>
</dbReference>
<dbReference type="SMART" id="SM00421">
    <property type="entry name" value="HTH_LUXR"/>
    <property type="match status" value="1"/>
</dbReference>
<dbReference type="PROSITE" id="PS50110">
    <property type="entry name" value="RESPONSE_REGULATORY"/>
    <property type="match status" value="1"/>
</dbReference>
<dbReference type="Proteomes" id="UP001596174">
    <property type="component" value="Unassembled WGS sequence"/>
</dbReference>
<dbReference type="Gene3D" id="3.40.50.2300">
    <property type="match status" value="1"/>
</dbReference>
<feature type="modified residue" description="4-aspartylphosphate" evidence="5">
    <location>
        <position position="59"/>
    </location>
</feature>
<dbReference type="InterPro" id="IPR001789">
    <property type="entry name" value="Sig_transdc_resp-reg_receiver"/>
</dbReference>
<evidence type="ECO:0000256" key="3">
    <source>
        <dbReference type="ARBA" id="ARBA00023125"/>
    </source>
</evidence>
<protein>
    <submittedName>
        <fullName evidence="8">Response regulator</fullName>
    </submittedName>
</protein>
<feature type="domain" description="HTH luxR-type" evidence="6">
    <location>
        <begin position="170"/>
        <end position="235"/>
    </location>
</feature>
<keyword evidence="2" id="KW-0805">Transcription regulation</keyword>
<dbReference type="CDD" id="cd06170">
    <property type="entry name" value="LuxR_C_like"/>
    <property type="match status" value="1"/>
</dbReference>
<accession>A0ABW1G562</accession>
<keyword evidence="4" id="KW-0804">Transcription</keyword>
<evidence type="ECO:0000259" key="7">
    <source>
        <dbReference type="PROSITE" id="PS50110"/>
    </source>
</evidence>
<evidence type="ECO:0000313" key="9">
    <source>
        <dbReference type="Proteomes" id="UP001596174"/>
    </source>
</evidence>
<proteinExistence type="predicted"/>
<dbReference type="CDD" id="cd17535">
    <property type="entry name" value="REC_NarL-like"/>
    <property type="match status" value="1"/>
</dbReference>
<organism evidence="8 9">
    <name type="scientific">Streptacidiphilus monticola</name>
    <dbReference type="NCBI Taxonomy" id="2161674"/>
    <lineage>
        <taxon>Bacteria</taxon>
        <taxon>Bacillati</taxon>
        <taxon>Actinomycetota</taxon>
        <taxon>Actinomycetes</taxon>
        <taxon>Kitasatosporales</taxon>
        <taxon>Streptomycetaceae</taxon>
        <taxon>Streptacidiphilus</taxon>
    </lineage>
</organism>
<sequence length="241" mass="25251">MNEASPVRVLVADDQTVVREGIVMLLGLLPGIEVVGAAADGEEAVRLVGEHRPDVVLMDLRMPRVDGVEATRRIRRDHPGTDVVVLTTYADDDSLFPALQAGARGYLTKDAGAEEIARAIADVRAGAAGLSPQVQARLLERLAGGAGTGGATSAVPDAPVPAAPLPRAQPVALPDGLTAREAEVLALIAGGRSNAEIAAELFVSMATVKTHINNLFAKTGVRDRAQAVRYAYQHGLHHLME</sequence>
<dbReference type="SUPFAM" id="SSF52172">
    <property type="entry name" value="CheY-like"/>
    <property type="match status" value="1"/>
</dbReference>
<dbReference type="PANTHER" id="PTHR43214:SF24">
    <property type="entry name" value="TRANSCRIPTIONAL REGULATORY PROTEIN NARL-RELATED"/>
    <property type="match status" value="1"/>
</dbReference>
<dbReference type="PROSITE" id="PS00622">
    <property type="entry name" value="HTH_LUXR_1"/>
    <property type="match status" value="1"/>
</dbReference>
<dbReference type="PANTHER" id="PTHR43214">
    <property type="entry name" value="TWO-COMPONENT RESPONSE REGULATOR"/>
    <property type="match status" value="1"/>
</dbReference>
<dbReference type="SUPFAM" id="SSF46894">
    <property type="entry name" value="C-terminal effector domain of the bipartite response regulators"/>
    <property type="match status" value="1"/>
</dbReference>
<dbReference type="SMART" id="SM00448">
    <property type="entry name" value="REC"/>
    <property type="match status" value="1"/>
</dbReference>
<evidence type="ECO:0000256" key="5">
    <source>
        <dbReference type="PROSITE-ProRule" id="PRU00169"/>
    </source>
</evidence>
<evidence type="ECO:0000259" key="6">
    <source>
        <dbReference type="PROSITE" id="PS50043"/>
    </source>
</evidence>
<dbReference type="InterPro" id="IPR000792">
    <property type="entry name" value="Tscrpt_reg_LuxR_C"/>
</dbReference>
<dbReference type="InterPro" id="IPR039420">
    <property type="entry name" value="WalR-like"/>
</dbReference>
<dbReference type="InterPro" id="IPR011006">
    <property type="entry name" value="CheY-like_superfamily"/>
</dbReference>
<evidence type="ECO:0000313" key="8">
    <source>
        <dbReference type="EMBL" id="MFC5909085.1"/>
    </source>
</evidence>
<dbReference type="PRINTS" id="PR00038">
    <property type="entry name" value="HTHLUXR"/>
</dbReference>
<dbReference type="InterPro" id="IPR016032">
    <property type="entry name" value="Sig_transdc_resp-reg_C-effctor"/>
</dbReference>
<dbReference type="Pfam" id="PF00072">
    <property type="entry name" value="Response_reg"/>
    <property type="match status" value="1"/>
</dbReference>
<dbReference type="Pfam" id="PF00196">
    <property type="entry name" value="GerE"/>
    <property type="match status" value="1"/>
</dbReference>
<feature type="domain" description="Response regulatory" evidence="7">
    <location>
        <begin position="8"/>
        <end position="124"/>
    </location>
</feature>
<evidence type="ECO:0000256" key="4">
    <source>
        <dbReference type="ARBA" id="ARBA00023163"/>
    </source>
</evidence>
<dbReference type="PROSITE" id="PS50043">
    <property type="entry name" value="HTH_LUXR_2"/>
    <property type="match status" value="1"/>
</dbReference>
<name>A0ABW1G562_9ACTN</name>
<dbReference type="EMBL" id="JBHSQJ010000072">
    <property type="protein sequence ID" value="MFC5909085.1"/>
    <property type="molecule type" value="Genomic_DNA"/>
</dbReference>
<keyword evidence="1 5" id="KW-0597">Phosphoprotein</keyword>
<gene>
    <name evidence="8" type="ORF">ACFP3V_17920</name>
</gene>
<reference evidence="9" key="1">
    <citation type="journal article" date="2019" name="Int. J. Syst. Evol. Microbiol.">
        <title>The Global Catalogue of Microorganisms (GCM) 10K type strain sequencing project: providing services to taxonomists for standard genome sequencing and annotation.</title>
        <authorList>
            <consortium name="The Broad Institute Genomics Platform"/>
            <consortium name="The Broad Institute Genome Sequencing Center for Infectious Disease"/>
            <person name="Wu L."/>
            <person name="Ma J."/>
        </authorList>
    </citation>
    <scope>NUCLEOTIDE SEQUENCE [LARGE SCALE GENOMIC DNA]</scope>
    <source>
        <strain evidence="9">JCM 4816</strain>
    </source>
</reference>